<dbReference type="SUPFAM" id="SSF56672">
    <property type="entry name" value="DNA/RNA polymerases"/>
    <property type="match status" value="1"/>
</dbReference>
<gene>
    <name evidence="3" type="ORF">PVK06_036239</name>
</gene>
<dbReference type="PANTHER" id="PTHR33064:SF40">
    <property type="entry name" value="REVERSE TRANSCRIPTASE_RETROTRANSPOSON-DERIVED PROTEIN RNASE H-LIKE DOMAIN-CONTAINING PROTEIN"/>
    <property type="match status" value="1"/>
</dbReference>
<reference evidence="3 4" key="1">
    <citation type="submission" date="2023-03" db="EMBL/GenBank/DDBJ databases">
        <title>WGS of Gossypium arboreum.</title>
        <authorList>
            <person name="Yu D."/>
        </authorList>
    </citation>
    <scope>NUCLEOTIDE SEQUENCE [LARGE SCALE GENOMIC DNA]</scope>
    <source>
        <tissue evidence="3">Leaf</tissue>
    </source>
</reference>
<dbReference type="Proteomes" id="UP001358586">
    <property type="component" value="Chromosome 10"/>
</dbReference>
<protein>
    <recommendedName>
        <fullName evidence="2">Reverse transcriptase/retrotransposon-derived protein RNase H-like domain-containing protein</fullName>
    </recommendedName>
</protein>
<feature type="compositionally biased region" description="Polar residues" evidence="1">
    <location>
        <begin position="157"/>
        <end position="166"/>
    </location>
</feature>
<keyword evidence="4" id="KW-1185">Reference proteome</keyword>
<evidence type="ECO:0000256" key="1">
    <source>
        <dbReference type="SAM" id="MobiDB-lite"/>
    </source>
</evidence>
<evidence type="ECO:0000313" key="3">
    <source>
        <dbReference type="EMBL" id="KAK5794985.1"/>
    </source>
</evidence>
<feature type="region of interest" description="Disordered" evidence="1">
    <location>
        <begin position="139"/>
        <end position="174"/>
    </location>
</feature>
<dbReference type="Pfam" id="PF17919">
    <property type="entry name" value="RT_RNaseH_2"/>
    <property type="match status" value="1"/>
</dbReference>
<dbReference type="InterPro" id="IPR043502">
    <property type="entry name" value="DNA/RNA_pol_sf"/>
</dbReference>
<dbReference type="InterPro" id="IPR051320">
    <property type="entry name" value="Viral_Replic_Matur_Polypro"/>
</dbReference>
<feature type="domain" description="Reverse transcriptase/retrotransposon-derived protein RNase H-like" evidence="2">
    <location>
        <begin position="264"/>
        <end position="320"/>
    </location>
</feature>
<evidence type="ECO:0000259" key="2">
    <source>
        <dbReference type="Pfam" id="PF17919"/>
    </source>
</evidence>
<accession>A0ABR0NJ13</accession>
<comment type="caution">
    <text evidence="3">The sequence shown here is derived from an EMBL/GenBank/DDBJ whole genome shotgun (WGS) entry which is preliminary data.</text>
</comment>
<name>A0ABR0NJ13_GOSAR</name>
<proteinExistence type="predicted"/>
<dbReference type="InterPro" id="IPR041577">
    <property type="entry name" value="RT_RNaseH_2"/>
</dbReference>
<dbReference type="PANTHER" id="PTHR33064">
    <property type="entry name" value="POL PROTEIN"/>
    <property type="match status" value="1"/>
</dbReference>
<dbReference type="EMBL" id="JARKNE010000010">
    <property type="protein sequence ID" value="KAK5794985.1"/>
    <property type="molecule type" value="Genomic_DNA"/>
</dbReference>
<sequence length="324" mass="35285">MPDLGHSSMSSRGGTVETVNTSFRVDCSRFDGENFEAESVRDHSKIRVVMLHLEGIKLASLLCTELSLPESYALSIFISNLKPKIGQYLRLFKPQSLMEGYNLARQVENIVCGPSKKGFSTGSGFSSSRPLFLTLRVQQGMGSSPSTGGRCKEQGSDVKSPSSEGSSDYLEPSDLMDPISESSLQIVSSNQLAKCLSLVDNGPCPMLLTSCDQTNLTMQLAQLPLDLEGLLANFEDIFQLPIGLPPNRLQDHRIPLMDESKIVQEQIAFDQLKKVVCQAPVLALPNFQEPFCVETDASGQGVGAVLQQNGRPIAYFSKALGVKY</sequence>
<evidence type="ECO:0000313" key="4">
    <source>
        <dbReference type="Proteomes" id="UP001358586"/>
    </source>
</evidence>
<organism evidence="3 4">
    <name type="scientific">Gossypium arboreum</name>
    <name type="common">Tree cotton</name>
    <name type="synonym">Gossypium nanking</name>
    <dbReference type="NCBI Taxonomy" id="29729"/>
    <lineage>
        <taxon>Eukaryota</taxon>
        <taxon>Viridiplantae</taxon>
        <taxon>Streptophyta</taxon>
        <taxon>Embryophyta</taxon>
        <taxon>Tracheophyta</taxon>
        <taxon>Spermatophyta</taxon>
        <taxon>Magnoliopsida</taxon>
        <taxon>eudicotyledons</taxon>
        <taxon>Gunneridae</taxon>
        <taxon>Pentapetalae</taxon>
        <taxon>rosids</taxon>
        <taxon>malvids</taxon>
        <taxon>Malvales</taxon>
        <taxon>Malvaceae</taxon>
        <taxon>Malvoideae</taxon>
        <taxon>Gossypium</taxon>
    </lineage>
</organism>